<dbReference type="PROSITE" id="PS51257">
    <property type="entry name" value="PROKAR_LIPOPROTEIN"/>
    <property type="match status" value="1"/>
</dbReference>
<dbReference type="EMBL" id="JBCDNA010000002">
    <property type="protein sequence ID" value="MEL4456540.1"/>
    <property type="molecule type" value="Genomic_DNA"/>
</dbReference>
<evidence type="ECO:0000313" key="3">
    <source>
        <dbReference type="Proteomes" id="UP001474120"/>
    </source>
</evidence>
<keyword evidence="1" id="KW-0732">Signal</keyword>
<name>A0ABU9L420_9FLAO</name>
<dbReference type="PANTHER" id="PTHR38436:SF1">
    <property type="entry name" value="ESTER CYCLASE"/>
    <property type="match status" value="1"/>
</dbReference>
<accession>A0ABU9L420</accession>
<keyword evidence="3" id="KW-1185">Reference proteome</keyword>
<dbReference type="Pfam" id="PF07366">
    <property type="entry name" value="SnoaL"/>
    <property type="match status" value="1"/>
</dbReference>
<proteinExistence type="predicted"/>
<dbReference type="SUPFAM" id="SSF54427">
    <property type="entry name" value="NTF2-like"/>
    <property type="match status" value="1"/>
</dbReference>
<evidence type="ECO:0000256" key="1">
    <source>
        <dbReference type="SAM" id="SignalP"/>
    </source>
</evidence>
<gene>
    <name evidence="2" type="ORF">AABB81_11575</name>
</gene>
<dbReference type="RefSeq" id="WP_342160685.1">
    <property type="nucleotide sequence ID" value="NZ_JBCDNA010000002.1"/>
</dbReference>
<reference evidence="2 3" key="1">
    <citation type="submission" date="2024-04" db="EMBL/GenBank/DDBJ databases">
        <title>whole genome sequencing of Lutimonas vermicola strain IMCC1616.</title>
        <authorList>
            <person name="Bae S.S."/>
        </authorList>
    </citation>
    <scope>NUCLEOTIDE SEQUENCE [LARGE SCALE GENOMIC DNA]</scope>
    <source>
        <strain evidence="2 3">IMCC1616</strain>
    </source>
</reference>
<dbReference type="Gene3D" id="3.10.450.50">
    <property type="match status" value="1"/>
</dbReference>
<dbReference type="InterPro" id="IPR032710">
    <property type="entry name" value="NTF2-like_dom_sf"/>
</dbReference>
<feature type="chain" id="PRO_5045570050" evidence="1">
    <location>
        <begin position="25"/>
        <end position="181"/>
    </location>
</feature>
<dbReference type="Proteomes" id="UP001474120">
    <property type="component" value="Unassembled WGS sequence"/>
</dbReference>
<sequence>MKPNKIILSGFFALLFLLTMVSCNNETKNQPSTEHLALEKADKQLSNNLKMYETVWDDIINKGEIDKINETNFDNNITLITAPENVVGIQGFKDYYQNYLTGFSDVTFTIIDVFGQGDKIVKHWNFKGTHTGEFFGIPASGKKVDIDGVTLVKMKEGKIAQEQDFLDNLSFYQQLGLIPTE</sequence>
<dbReference type="InterPro" id="IPR009959">
    <property type="entry name" value="Cyclase_SnoaL-like"/>
</dbReference>
<protein>
    <submittedName>
        <fullName evidence="2">Ester cyclase</fullName>
    </submittedName>
</protein>
<feature type="signal peptide" evidence="1">
    <location>
        <begin position="1"/>
        <end position="24"/>
    </location>
</feature>
<comment type="caution">
    <text evidence="2">The sequence shown here is derived from an EMBL/GenBank/DDBJ whole genome shotgun (WGS) entry which is preliminary data.</text>
</comment>
<dbReference type="PANTHER" id="PTHR38436">
    <property type="entry name" value="POLYKETIDE CYCLASE SNOAL-LIKE DOMAIN"/>
    <property type="match status" value="1"/>
</dbReference>
<evidence type="ECO:0000313" key="2">
    <source>
        <dbReference type="EMBL" id="MEL4456540.1"/>
    </source>
</evidence>
<organism evidence="2 3">
    <name type="scientific">Lutimonas vermicola</name>
    <dbReference type="NCBI Taxonomy" id="414288"/>
    <lineage>
        <taxon>Bacteria</taxon>
        <taxon>Pseudomonadati</taxon>
        <taxon>Bacteroidota</taxon>
        <taxon>Flavobacteriia</taxon>
        <taxon>Flavobacteriales</taxon>
        <taxon>Flavobacteriaceae</taxon>
        <taxon>Lutimonas</taxon>
    </lineage>
</organism>